<gene>
    <name evidence="1" type="ORF">EVA_10706</name>
</gene>
<sequence length="48" mass="6011">MNSQTDCLRPPLHRLRRRCRKTSCTELLQALRTREHRLPRYLRMRFFP</sequence>
<name>J9GMV7_9ZZZZ</name>
<accession>J9GMV7</accession>
<dbReference type="EMBL" id="AMCI01003062">
    <property type="protein sequence ID" value="EJX01190.1"/>
    <property type="molecule type" value="Genomic_DNA"/>
</dbReference>
<evidence type="ECO:0000313" key="1">
    <source>
        <dbReference type="EMBL" id="EJX01190.1"/>
    </source>
</evidence>
<proteinExistence type="predicted"/>
<protein>
    <submittedName>
        <fullName evidence="1">Uncharacterized protein</fullName>
    </submittedName>
</protein>
<organism evidence="1">
    <name type="scientific">gut metagenome</name>
    <dbReference type="NCBI Taxonomy" id="749906"/>
    <lineage>
        <taxon>unclassified sequences</taxon>
        <taxon>metagenomes</taxon>
        <taxon>organismal metagenomes</taxon>
    </lineage>
</organism>
<reference evidence="1" key="1">
    <citation type="journal article" date="2012" name="PLoS ONE">
        <title>Gene sets for utilization of primary and secondary nutrition supplies in the distal gut of endangered iberian lynx.</title>
        <authorList>
            <person name="Alcaide M."/>
            <person name="Messina E."/>
            <person name="Richter M."/>
            <person name="Bargiela R."/>
            <person name="Peplies J."/>
            <person name="Huws S.A."/>
            <person name="Newbold C.J."/>
            <person name="Golyshin P.N."/>
            <person name="Simon M.A."/>
            <person name="Lopez G."/>
            <person name="Yakimov M.M."/>
            <person name="Ferrer M."/>
        </authorList>
    </citation>
    <scope>NUCLEOTIDE SEQUENCE</scope>
</reference>
<comment type="caution">
    <text evidence="1">The sequence shown here is derived from an EMBL/GenBank/DDBJ whole genome shotgun (WGS) entry which is preliminary data.</text>
</comment>
<dbReference type="AlphaFoldDB" id="J9GMV7"/>